<feature type="compositionally biased region" description="Polar residues" evidence="2">
    <location>
        <begin position="453"/>
        <end position="500"/>
    </location>
</feature>
<evidence type="ECO:0000313" key="3">
    <source>
        <dbReference type="EMBL" id="KAH9506794.1"/>
    </source>
</evidence>
<feature type="region of interest" description="Disordered" evidence="2">
    <location>
        <begin position="451"/>
        <end position="502"/>
    </location>
</feature>
<dbReference type="PANTHER" id="PTHR31581:SF1">
    <property type="entry name" value="KICSTOR SUBUNIT 2"/>
    <property type="match status" value="1"/>
</dbReference>
<feature type="coiled-coil region" evidence="1">
    <location>
        <begin position="94"/>
        <end position="121"/>
    </location>
</feature>
<dbReference type="Pfam" id="PF09404">
    <property type="entry name" value="C12orf66_like"/>
    <property type="match status" value="3"/>
</dbReference>
<proteinExistence type="predicted"/>
<dbReference type="InterPro" id="IPR018544">
    <property type="entry name" value="KICS_2"/>
</dbReference>
<feature type="compositionally biased region" description="Low complexity" evidence="2">
    <location>
        <begin position="208"/>
        <end position="220"/>
    </location>
</feature>
<organism evidence="3 4">
    <name type="scientific">Dermatophagoides farinae</name>
    <name type="common">American house dust mite</name>
    <dbReference type="NCBI Taxonomy" id="6954"/>
    <lineage>
        <taxon>Eukaryota</taxon>
        <taxon>Metazoa</taxon>
        <taxon>Ecdysozoa</taxon>
        <taxon>Arthropoda</taxon>
        <taxon>Chelicerata</taxon>
        <taxon>Arachnida</taxon>
        <taxon>Acari</taxon>
        <taxon>Acariformes</taxon>
        <taxon>Sarcoptiformes</taxon>
        <taxon>Astigmata</taxon>
        <taxon>Psoroptidia</taxon>
        <taxon>Analgoidea</taxon>
        <taxon>Pyroglyphidae</taxon>
        <taxon>Dermatophagoidinae</taxon>
        <taxon>Dermatophagoides</taxon>
    </lineage>
</organism>
<dbReference type="SUPFAM" id="SSF160651">
    <property type="entry name" value="FLJ32549 C-terminal domain-like"/>
    <property type="match status" value="1"/>
</dbReference>
<reference evidence="3" key="2">
    <citation type="journal article" date="2022" name="Res Sq">
        <title>Comparative Genomics Reveals Insights into the Divergent Evolution of Astigmatic Mites and Household Pest Adaptations.</title>
        <authorList>
            <person name="Xiong Q."/>
            <person name="Wan A.T.-Y."/>
            <person name="Liu X.-Y."/>
            <person name="Fung C.S.-H."/>
            <person name="Xiao X."/>
            <person name="Malainual N."/>
            <person name="Hou J."/>
            <person name="Wang L."/>
            <person name="Wang M."/>
            <person name="Yang K."/>
            <person name="Cui Y."/>
            <person name="Leung E."/>
            <person name="Nong W."/>
            <person name="Shin S.-K."/>
            <person name="Au S."/>
            <person name="Jeong K.Y."/>
            <person name="Chew F.T."/>
            <person name="Hui J."/>
            <person name="Leung T.F."/>
            <person name="Tungtrongchitr A."/>
            <person name="Zhong N."/>
            <person name="Liu Z."/>
            <person name="Tsui S."/>
        </authorList>
    </citation>
    <scope>NUCLEOTIDE SEQUENCE</scope>
    <source>
        <strain evidence="3">Derf</strain>
        <tissue evidence="3">Whole organism</tissue>
    </source>
</reference>
<dbReference type="AlphaFoldDB" id="A0A922HUP7"/>
<reference evidence="3" key="1">
    <citation type="submission" date="2013-05" db="EMBL/GenBank/DDBJ databases">
        <authorList>
            <person name="Yim A.K.Y."/>
            <person name="Chan T.F."/>
            <person name="Ji K.M."/>
            <person name="Liu X.Y."/>
            <person name="Zhou J.W."/>
            <person name="Li R.Q."/>
            <person name="Yang K.Y."/>
            <person name="Li J."/>
            <person name="Li M."/>
            <person name="Law P.T.W."/>
            <person name="Wu Y.L."/>
            <person name="Cai Z.L."/>
            <person name="Qin H."/>
            <person name="Bao Y."/>
            <person name="Leung R.K.K."/>
            <person name="Ng P.K.S."/>
            <person name="Zou J."/>
            <person name="Zhong X.J."/>
            <person name="Ran P.X."/>
            <person name="Zhong N.S."/>
            <person name="Liu Z.G."/>
            <person name="Tsui S.K.W."/>
        </authorList>
    </citation>
    <scope>NUCLEOTIDE SEQUENCE</scope>
    <source>
        <strain evidence="3">Derf</strain>
        <tissue evidence="3">Whole organism</tissue>
    </source>
</reference>
<dbReference type="EMBL" id="ASGP02000005">
    <property type="protein sequence ID" value="KAH9506794.1"/>
    <property type="molecule type" value="Genomic_DNA"/>
</dbReference>
<dbReference type="GO" id="GO:0042149">
    <property type="term" value="P:cellular response to glucose starvation"/>
    <property type="evidence" value="ECO:0007669"/>
    <property type="project" value="TreeGrafter"/>
</dbReference>
<dbReference type="PANTHER" id="PTHR31581">
    <property type="entry name" value="KICSTOR COMPLEX PROTEIN C12ORF66"/>
    <property type="match status" value="1"/>
</dbReference>
<accession>A0A922HUP7</accession>
<feature type="compositionally biased region" description="Polar residues" evidence="2">
    <location>
        <begin position="194"/>
        <end position="207"/>
    </location>
</feature>
<dbReference type="GO" id="GO:0034198">
    <property type="term" value="P:cellular response to amino acid starvation"/>
    <property type="evidence" value="ECO:0007669"/>
    <property type="project" value="TreeGrafter"/>
</dbReference>
<dbReference type="Proteomes" id="UP000790347">
    <property type="component" value="Unassembled WGS sequence"/>
</dbReference>
<dbReference type="Gene3D" id="3.30.450.240">
    <property type="match status" value="1"/>
</dbReference>
<dbReference type="InterPro" id="IPR038060">
    <property type="entry name" value="C12orf66-like_central_sf"/>
</dbReference>
<dbReference type="GO" id="GO:0061462">
    <property type="term" value="P:protein localization to lysosome"/>
    <property type="evidence" value="ECO:0007669"/>
    <property type="project" value="TreeGrafter"/>
</dbReference>
<evidence type="ECO:0000256" key="1">
    <source>
        <dbReference type="SAM" id="Coils"/>
    </source>
</evidence>
<keyword evidence="1" id="KW-0175">Coiled coil</keyword>
<feature type="region of interest" description="Disordered" evidence="2">
    <location>
        <begin position="194"/>
        <end position="221"/>
    </location>
</feature>
<sequence length="849" mass="95305">MAGKKNNAQHSTLTLATHSTIQNVELILERFFDYHITYQWDKAKEYIEHERDQFRAKNSHSILTSMLHYLAQLIIADRNYLTLQFFSSKVFQRKDLLKSTYDNLKIEFQRLEERSNQLFLRHNFHLLPFQSSSSPIHSNSNNGQQQVASIGGSIGSINDVADLVVEEALADDSEPAKEALDCIDIIEAVDNENSSRQQSPIFGTNANLQSSSLSRDQSSQNTTKSTFFSKLFRRFSSTHSVDNVGHSNQTKSSEMNVPIFESLATEELTSSIPPPPPPPLAMNLDSFNHLDSLDQFAGHLCGQLIIYCKVRVEMIDFYERLATVAGSHHQHCQQQQQQQQQTISNKFLQLDDFLQTLNDIHSRAEDSFHHPVLTRLKIMFMFECDIMLALVRGHQSIQQWRYLESLFALQEAHNKIGRLANPKEFFIGNQMLLSMVAGNAGSSAVIVNGPPSFRQNSLPPTTGGQQAKVNQTSASSGQNNNQIPLTGSTSSSPSVANINTMGGRPYSPLSPNFVYPNTTTGTSSSSSSSTSTKFLFRTIQQQQQQQHDSGSSSLVLLDSKSIPSLIQWFNRFKLFLLSKYSFYFHSLLMIHLTPIQSSGPSSSSSSSSTTTIAATSSSPSSTIIQSMTLTNSLSSLINQSQYSPTSNYQQTDNYMRNLFARHGNHSNQFCDFHSRIVQFIRKIGSDFQSCIVLVWNIQGKSNASLAGYRAPHIDSVIAQGRSPLPIIYCYPLEANMNRHPFLIMIMESHSNELNNSDVVVIEHDRNGPQQSTTTTIDSNHHGSINSLSTLLNGTYFLTRPDPDMTLSLIVESKRPIAERDQNYMQFFMQDLSLSLRDTKILQSFRMAKF</sequence>
<name>A0A922HUP7_DERFA</name>
<gene>
    <name evidence="3" type="ORF">DERF_011509</name>
</gene>
<protein>
    <submittedName>
        <fullName evidence="3">Uncharacterized protein</fullName>
    </submittedName>
</protein>
<keyword evidence="4" id="KW-1185">Reference proteome</keyword>
<dbReference type="SUPFAM" id="SSF158548">
    <property type="entry name" value="FLJ32549 domain-like"/>
    <property type="match status" value="2"/>
</dbReference>
<dbReference type="Gene3D" id="1.10.3450.30">
    <property type="match status" value="2"/>
</dbReference>
<comment type="caution">
    <text evidence="3">The sequence shown here is derived from an EMBL/GenBank/DDBJ whole genome shotgun (WGS) entry which is preliminary data.</text>
</comment>
<evidence type="ECO:0000313" key="4">
    <source>
        <dbReference type="Proteomes" id="UP000790347"/>
    </source>
</evidence>
<dbReference type="GO" id="GO:1904262">
    <property type="term" value="P:negative regulation of TORC1 signaling"/>
    <property type="evidence" value="ECO:0007669"/>
    <property type="project" value="TreeGrafter"/>
</dbReference>
<evidence type="ECO:0000256" key="2">
    <source>
        <dbReference type="SAM" id="MobiDB-lite"/>
    </source>
</evidence>